<dbReference type="KEGG" id="cci:CC1G_14368"/>
<dbReference type="EMBL" id="AACS02000004">
    <property type="protein sequence ID" value="EFI27875.1"/>
    <property type="molecule type" value="Genomic_DNA"/>
</dbReference>
<dbReference type="RefSeq" id="XP_002911369.1">
    <property type="nucleotide sequence ID" value="XM_002911323.1"/>
</dbReference>
<keyword evidence="1" id="KW-0812">Transmembrane</keyword>
<accession>D6RM77</accession>
<dbReference type="AlphaFoldDB" id="D6RM77"/>
<name>D6RM77_COPC7</name>
<evidence type="ECO:0000313" key="3">
    <source>
        <dbReference type="Proteomes" id="UP000001861"/>
    </source>
</evidence>
<feature type="transmembrane region" description="Helical" evidence="1">
    <location>
        <begin position="23"/>
        <end position="40"/>
    </location>
</feature>
<dbReference type="GeneID" id="9379416"/>
<protein>
    <submittedName>
        <fullName evidence="2">Uncharacterized protein</fullName>
    </submittedName>
</protein>
<keyword evidence="1" id="KW-1133">Transmembrane helix</keyword>
<proteinExistence type="predicted"/>
<organism evidence="2 3">
    <name type="scientific">Coprinopsis cinerea (strain Okayama-7 / 130 / ATCC MYA-4618 / FGSC 9003)</name>
    <name type="common">Inky cap fungus</name>
    <name type="synonym">Hormographiella aspergillata</name>
    <dbReference type="NCBI Taxonomy" id="240176"/>
    <lineage>
        <taxon>Eukaryota</taxon>
        <taxon>Fungi</taxon>
        <taxon>Dikarya</taxon>
        <taxon>Basidiomycota</taxon>
        <taxon>Agaricomycotina</taxon>
        <taxon>Agaricomycetes</taxon>
        <taxon>Agaricomycetidae</taxon>
        <taxon>Agaricales</taxon>
        <taxon>Agaricineae</taxon>
        <taxon>Psathyrellaceae</taxon>
        <taxon>Coprinopsis</taxon>
    </lineage>
</organism>
<dbReference type="InParanoid" id="D6RM77"/>
<comment type="caution">
    <text evidence="2">The sequence shown here is derived from an EMBL/GenBank/DDBJ whole genome shotgun (WGS) entry which is preliminary data.</text>
</comment>
<dbReference type="VEuPathDB" id="FungiDB:CC1G_14368"/>
<evidence type="ECO:0000313" key="2">
    <source>
        <dbReference type="EMBL" id="EFI27875.1"/>
    </source>
</evidence>
<reference evidence="2 3" key="1">
    <citation type="journal article" date="2010" name="Proc. Natl. Acad. Sci. U.S.A.">
        <title>Insights into evolution of multicellular fungi from the assembled chromosomes of the mushroom Coprinopsis cinerea (Coprinus cinereus).</title>
        <authorList>
            <person name="Stajich J.E."/>
            <person name="Wilke S.K."/>
            <person name="Ahren D."/>
            <person name="Au C.H."/>
            <person name="Birren B.W."/>
            <person name="Borodovsky M."/>
            <person name="Burns C."/>
            <person name="Canback B."/>
            <person name="Casselton L.A."/>
            <person name="Cheng C.K."/>
            <person name="Deng J."/>
            <person name="Dietrich F.S."/>
            <person name="Fargo D.C."/>
            <person name="Farman M.L."/>
            <person name="Gathman A.C."/>
            <person name="Goldberg J."/>
            <person name="Guigo R."/>
            <person name="Hoegger P.J."/>
            <person name="Hooker J.B."/>
            <person name="Huggins A."/>
            <person name="James T.Y."/>
            <person name="Kamada T."/>
            <person name="Kilaru S."/>
            <person name="Kodira C."/>
            <person name="Kues U."/>
            <person name="Kupfer D."/>
            <person name="Kwan H.S."/>
            <person name="Lomsadze A."/>
            <person name="Li W."/>
            <person name="Lilly W.W."/>
            <person name="Ma L.J."/>
            <person name="Mackey A.J."/>
            <person name="Manning G."/>
            <person name="Martin F."/>
            <person name="Muraguchi H."/>
            <person name="Natvig D.O."/>
            <person name="Palmerini H."/>
            <person name="Ramesh M.A."/>
            <person name="Rehmeyer C.J."/>
            <person name="Roe B.A."/>
            <person name="Shenoy N."/>
            <person name="Stanke M."/>
            <person name="Ter-Hovhannisyan V."/>
            <person name="Tunlid A."/>
            <person name="Velagapudi R."/>
            <person name="Vision T.J."/>
            <person name="Zeng Q."/>
            <person name="Zolan M.E."/>
            <person name="Pukkila P.J."/>
        </authorList>
    </citation>
    <scope>NUCLEOTIDE SEQUENCE [LARGE SCALE GENOMIC DNA]</scope>
    <source>
        <strain evidence="3">Okayama-7 / 130 / ATCC MYA-4618 / FGSC 9003</strain>
    </source>
</reference>
<sequence>MESHDDPGVHLPGTERGLLSLKVLKRLIVFIVGLIICIINRAEIQIQIQIQCIQFIE</sequence>
<dbReference type="HOGENOM" id="CLU_2996428_0_0_1"/>
<keyword evidence="1" id="KW-0472">Membrane</keyword>
<gene>
    <name evidence="2" type="ORF">CC1G_14368</name>
</gene>
<evidence type="ECO:0000256" key="1">
    <source>
        <dbReference type="SAM" id="Phobius"/>
    </source>
</evidence>
<dbReference type="Proteomes" id="UP000001861">
    <property type="component" value="Unassembled WGS sequence"/>
</dbReference>
<keyword evidence="3" id="KW-1185">Reference proteome</keyword>